<feature type="region of interest" description="Disordered" evidence="1">
    <location>
        <begin position="203"/>
        <end position="306"/>
    </location>
</feature>
<dbReference type="AlphaFoldDB" id="A0A401WXU2"/>
<dbReference type="Proteomes" id="UP000287300">
    <property type="component" value="Unassembled WGS sequence"/>
</dbReference>
<dbReference type="EMBL" id="BDES01000077">
    <property type="protein sequence ID" value="GCD54113.1"/>
    <property type="molecule type" value="Genomic_DNA"/>
</dbReference>
<feature type="region of interest" description="Disordered" evidence="1">
    <location>
        <begin position="522"/>
        <end position="546"/>
    </location>
</feature>
<feature type="region of interest" description="Disordered" evidence="1">
    <location>
        <begin position="615"/>
        <end position="644"/>
    </location>
</feature>
<name>A0A401WXU2_ACEPA</name>
<evidence type="ECO:0000256" key="1">
    <source>
        <dbReference type="SAM" id="MobiDB-lite"/>
    </source>
</evidence>
<feature type="region of interest" description="Disordered" evidence="1">
    <location>
        <begin position="346"/>
        <end position="455"/>
    </location>
</feature>
<reference evidence="2 3" key="1">
    <citation type="submission" date="2016-06" db="EMBL/GenBank/DDBJ databases">
        <title>Acetobacter pasteurianus NBRC 3188 whole genome sequencing project.</title>
        <authorList>
            <person name="Matsutani M."/>
            <person name="Shiwa Y."/>
            <person name="Okamoto-Kainuma A."/>
            <person name="Ishikawa M."/>
            <person name="Koizumi Y."/>
            <person name="Yoshikawa H."/>
            <person name="Yakushi T."/>
            <person name="Matsushita K."/>
        </authorList>
    </citation>
    <scope>NUCLEOTIDE SEQUENCE [LARGE SCALE GENOMIC DNA]</scope>
    <source>
        <strain evidence="2 3">NBRC 3188</strain>
    </source>
</reference>
<evidence type="ECO:0000313" key="2">
    <source>
        <dbReference type="EMBL" id="GCD54113.1"/>
    </source>
</evidence>
<feature type="compositionally biased region" description="Polar residues" evidence="1">
    <location>
        <begin position="685"/>
        <end position="703"/>
    </location>
</feature>
<feature type="compositionally biased region" description="Polar residues" evidence="1">
    <location>
        <begin position="232"/>
        <end position="242"/>
    </location>
</feature>
<feature type="region of interest" description="Disordered" evidence="1">
    <location>
        <begin position="723"/>
        <end position="756"/>
    </location>
</feature>
<protein>
    <submittedName>
        <fullName evidence="2">Uncharacterized protein</fullName>
    </submittedName>
</protein>
<feature type="compositionally biased region" description="Polar residues" evidence="1">
    <location>
        <begin position="17"/>
        <end position="29"/>
    </location>
</feature>
<proteinExistence type="predicted"/>
<comment type="caution">
    <text evidence="2">The sequence shown here is derived from an EMBL/GenBank/DDBJ whole genome shotgun (WGS) entry which is preliminary data.</text>
</comment>
<gene>
    <name evidence="2" type="ORF">NBRC3188_2810</name>
</gene>
<sequence length="853" mass="90936">MTDTRKDRLSVEDRATDMSTTDNSPFPLSNDVQHIMTEKDQYFMGHDLSLQDVERMLANESYGKNLDNTDAAGVGVIQPPPTGVSSAQPMGKPAISGNDFSGLDEIMRFLPEDASSSVRSAVEAARSGNMKLNNRVKVIDLNEQIPTQAHLPVADQHEISPAPKDAELEVAPDSLLSAIKSRTEGLGDRGDLNSSKAVSGASSSAVVQSSAQIPAPTKILTKGKEPKPEGDQPSTGATSTISRPAGSLTKPPSPSSQITRITPGKATIKLVGASPRKEPSPSSTPDPQSPLSGAPKLPKGRPKIYPMRLVARSGGINVYFDPKKSTEPPANIKVEDDKVIVRPVSLPEGQQGKGYVRHPSMQKQSSPSKVQSETEPSVVIGGGAAQPPILKEGIEMPPTVPSPQMGVGAPLKGAGQKNDLAANPKASPDHGPKAAQAAQSMGLSLKPHQDASSTGQRALLVRECENAQGVQTNKKRKLKENADIAEKPKMSKASTIRVREIEDEEDVIGEAEISIKERVVIPNHQKAKKSSSQKGGGGKQRNGGLVGEIIPPSWLNSYGLKKKKHKKASPLQSRSQKKLLLICMGLCGLAVITKTFWGQHQSITVSSIPQKPITDEHDDLPVVDTPVSSIPQKNITDEYDDRPAVDPNEEFEGGKGGNVNQKLAANRPVSNIGNHIKDADIPNAAHTQNQDTPSKLQHSQPIVNGTGDSIEKIWEDGEAEANKANKIQSQMDKTDKTAPKDDIHPVDRIASTPQLPKGMVPAAEVDSLQSSSKTAQGGVRMAKFDDVKMYMPSNGVYGDLEGLGIDTDNLDAYNSTAKEQDTPVILPNQIKQPKSEGVVSAGKNKGTKHSSHT</sequence>
<evidence type="ECO:0000313" key="3">
    <source>
        <dbReference type="Proteomes" id="UP000287300"/>
    </source>
</evidence>
<feature type="compositionally biased region" description="Basic and acidic residues" evidence="1">
    <location>
        <begin position="1"/>
        <end position="16"/>
    </location>
</feature>
<feature type="region of interest" description="Disordered" evidence="1">
    <location>
        <begin position="684"/>
        <end position="703"/>
    </location>
</feature>
<feature type="compositionally biased region" description="Polar residues" evidence="1">
    <location>
        <begin position="361"/>
        <end position="375"/>
    </location>
</feature>
<organism evidence="2 3">
    <name type="scientific">Acetobacter pasteurianus NBRC 3188</name>
    <dbReference type="NCBI Taxonomy" id="1226663"/>
    <lineage>
        <taxon>Bacteria</taxon>
        <taxon>Pseudomonadati</taxon>
        <taxon>Pseudomonadota</taxon>
        <taxon>Alphaproteobacteria</taxon>
        <taxon>Acetobacterales</taxon>
        <taxon>Acetobacteraceae</taxon>
        <taxon>Acetobacter</taxon>
    </lineage>
</organism>
<feature type="region of interest" description="Disordered" evidence="1">
    <location>
        <begin position="1"/>
        <end position="29"/>
    </location>
</feature>
<accession>A0A401WXU2</accession>
<dbReference type="RefSeq" id="WP_124296429.1">
    <property type="nucleotide sequence ID" value="NZ_BDES01000077.1"/>
</dbReference>
<feature type="compositionally biased region" description="Basic and acidic residues" evidence="1">
    <location>
        <begin position="732"/>
        <end position="747"/>
    </location>
</feature>
<feature type="compositionally biased region" description="Gly residues" evidence="1">
    <location>
        <begin position="534"/>
        <end position="546"/>
    </location>
</feature>
<feature type="region of interest" description="Disordered" evidence="1">
    <location>
        <begin position="816"/>
        <end position="853"/>
    </location>
</feature>